<dbReference type="RefSeq" id="WP_066398738.1">
    <property type="nucleotide sequence ID" value="NZ_CP015378.1"/>
</dbReference>
<keyword evidence="3" id="KW-1185">Reference proteome</keyword>
<gene>
    <name evidence="2" type="ORF">ABE65_019610</name>
</gene>
<organism evidence="2 3">
    <name type="scientific">Fictibacillus phosphorivorans</name>
    <dbReference type="NCBI Taxonomy" id="1221500"/>
    <lineage>
        <taxon>Bacteria</taxon>
        <taxon>Bacillati</taxon>
        <taxon>Bacillota</taxon>
        <taxon>Bacilli</taxon>
        <taxon>Bacillales</taxon>
        <taxon>Fictibacillaceae</taxon>
        <taxon>Fictibacillus</taxon>
    </lineage>
</organism>
<feature type="domain" description="DUF4183" evidence="1">
    <location>
        <begin position="24"/>
        <end position="93"/>
    </location>
</feature>
<dbReference type="EMBL" id="CP015378">
    <property type="protein sequence ID" value="ANC78886.1"/>
    <property type="molecule type" value="Genomic_DNA"/>
</dbReference>
<proteinExistence type="predicted"/>
<dbReference type="AlphaFoldDB" id="A0A160IRA3"/>
<evidence type="ECO:0000259" key="1">
    <source>
        <dbReference type="Pfam" id="PF13799"/>
    </source>
</evidence>
<accession>A0A160IRA3</accession>
<dbReference type="STRING" id="1221500.ABE65_019610"/>
<dbReference type="InterPro" id="IPR025237">
    <property type="entry name" value="DUF4183"/>
</dbReference>
<protein>
    <recommendedName>
        <fullName evidence="1">DUF4183 domain-containing protein</fullName>
    </recommendedName>
</protein>
<evidence type="ECO:0000313" key="2">
    <source>
        <dbReference type="EMBL" id="ANC78886.1"/>
    </source>
</evidence>
<dbReference type="Pfam" id="PF13799">
    <property type="entry name" value="DUF4183"/>
    <property type="match status" value="1"/>
</dbReference>
<dbReference type="KEGG" id="fpn:ABE65_019610"/>
<name>A0A160IRA3_9BACL</name>
<reference evidence="2 3" key="1">
    <citation type="submission" date="2016-04" db="EMBL/GenBank/DDBJ databases">
        <title>Complete genome sequence of Fictibacillus phosphorivorans G25-29, a strain toxic to nematodes.</title>
        <authorList>
            <person name="Zheng Z."/>
        </authorList>
    </citation>
    <scope>NUCLEOTIDE SEQUENCE [LARGE SCALE GENOMIC DNA]</scope>
    <source>
        <strain evidence="2 3">G25-29</strain>
    </source>
</reference>
<sequence>MPIIKPYFIVNASRFASTIASGTGTGATFEIAATAFTDDTGAPATAFPTTYSYYNLYINGMIQTDDTSTVTTAEITIPNGDTLADQTPVFIEFVTT</sequence>
<dbReference type="Proteomes" id="UP000076623">
    <property type="component" value="Chromosome"/>
</dbReference>
<evidence type="ECO:0000313" key="3">
    <source>
        <dbReference type="Proteomes" id="UP000076623"/>
    </source>
</evidence>